<dbReference type="Proteomes" id="UP000694407">
    <property type="component" value="Unplaced"/>
</dbReference>
<accession>A0A8C6AE04</accession>
<reference evidence="1" key="2">
    <citation type="submission" date="2025-09" db="UniProtKB">
        <authorList>
            <consortium name="Ensembl"/>
        </authorList>
    </citation>
    <scope>IDENTIFICATION</scope>
</reference>
<organism evidence="1 2">
    <name type="scientific">Marmota marmota marmota</name>
    <name type="common">Alpine marmot</name>
    <dbReference type="NCBI Taxonomy" id="9994"/>
    <lineage>
        <taxon>Eukaryota</taxon>
        <taxon>Metazoa</taxon>
        <taxon>Chordata</taxon>
        <taxon>Craniata</taxon>
        <taxon>Vertebrata</taxon>
        <taxon>Euteleostomi</taxon>
        <taxon>Mammalia</taxon>
        <taxon>Eutheria</taxon>
        <taxon>Euarchontoglires</taxon>
        <taxon>Glires</taxon>
        <taxon>Rodentia</taxon>
        <taxon>Sciuromorpha</taxon>
        <taxon>Sciuridae</taxon>
        <taxon>Xerinae</taxon>
        <taxon>Marmotini</taxon>
        <taxon>Marmota</taxon>
    </lineage>
</organism>
<keyword evidence="2" id="KW-1185">Reference proteome</keyword>
<name>A0A8C6AE04_MARMA</name>
<evidence type="ECO:0000313" key="2">
    <source>
        <dbReference type="Proteomes" id="UP000694407"/>
    </source>
</evidence>
<evidence type="ECO:0000313" key="1">
    <source>
        <dbReference type="Ensembl" id="ENSMMMP00000027945.1"/>
    </source>
</evidence>
<reference evidence="1" key="1">
    <citation type="submission" date="2025-08" db="UniProtKB">
        <authorList>
            <consortium name="Ensembl"/>
        </authorList>
    </citation>
    <scope>IDENTIFICATION</scope>
</reference>
<proteinExistence type="predicted"/>
<dbReference type="AlphaFoldDB" id="A0A8C6AE04"/>
<dbReference type="Ensembl" id="ENSMMMT00000031600.1">
    <property type="protein sequence ID" value="ENSMMMP00000027945.1"/>
    <property type="gene ID" value="ENSMMMG00000024363.1"/>
</dbReference>
<protein>
    <submittedName>
        <fullName evidence="1">Uncharacterized protein</fullName>
    </submittedName>
</protein>
<sequence length="17" mass="2119">MQLRYIADSMDYREAQE</sequence>